<dbReference type="Pfam" id="PF01408">
    <property type="entry name" value="GFO_IDH_MocA"/>
    <property type="match status" value="1"/>
</dbReference>
<feature type="domain" description="GFO/IDH/MocA-like oxidoreductase" evidence="4">
    <location>
        <begin position="121"/>
        <end position="264"/>
    </location>
</feature>
<dbReference type="InterPro" id="IPR036291">
    <property type="entry name" value="NAD(P)-bd_dom_sf"/>
</dbReference>
<dbReference type="SUPFAM" id="SSF55347">
    <property type="entry name" value="Glyceraldehyde-3-phosphate dehydrogenase-like, C-terminal domain"/>
    <property type="match status" value="1"/>
</dbReference>
<dbReference type="EMBL" id="NAEP01000045">
    <property type="protein sequence ID" value="PDQ34835.1"/>
    <property type="molecule type" value="Genomic_DNA"/>
</dbReference>
<dbReference type="InterPro" id="IPR055170">
    <property type="entry name" value="GFO_IDH_MocA-like_dom"/>
</dbReference>
<dbReference type="Proteomes" id="UP000219994">
    <property type="component" value="Unassembled WGS sequence"/>
</dbReference>
<dbReference type="Gene3D" id="3.30.360.10">
    <property type="entry name" value="Dihydrodipicolinate Reductase, domain 2"/>
    <property type="match status" value="1"/>
</dbReference>
<organism evidence="5 6">
    <name type="scientific">Candidatus Lumbricidiphila eiseniae</name>
    <dbReference type="NCBI Taxonomy" id="1969409"/>
    <lineage>
        <taxon>Bacteria</taxon>
        <taxon>Bacillati</taxon>
        <taxon>Actinomycetota</taxon>
        <taxon>Actinomycetes</taxon>
        <taxon>Micrococcales</taxon>
        <taxon>Microbacteriaceae</taxon>
        <taxon>Candidatus Lumbricidiphila</taxon>
    </lineage>
</organism>
<evidence type="ECO:0000313" key="6">
    <source>
        <dbReference type="Proteomes" id="UP000219994"/>
    </source>
</evidence>
<protein>
    <submittedName>
        <fullName evidence="5">Glucose-fructose oxidoreductase</fullName>
    </submittedName>
</protein>
<dbReference type="Gene3D" id="3.40.50.720">
    <property type="entry name" value="NAD(P)-binding Rossmann-like Domain"/>
    <property type="match status" value="1"/>
</dbReference>
<dbReference type="InterPro" id="IPR000683">
    <property type="entry name" value="Gfo/Idh/MocA-like_OxRdtase_N"/>
</dbReference>
<dbReference type="InterPro" id="IPR050463">
    <property type="entry name" value="Gfo/Idh/MocA_oxidrdct_glycsds"/>
</dbReference>
<sequence>MHAGDFLRAIIEHPRAAAAGLWDSDPARVDIVADDFDIPAEIRFADVDELIESGRPDIAVVCSTTREHAEWVDYLAGKGVNIILEKPFATSLEDADRMIEAATTADVLLAVNWPLAWYPPHRTTQRLINEGLIGRVREVHYYDGNRGPLNHVHDKREAEGALDPEARRTTWWYQKERGGGSLLDYLGYGATLSTWFRGGELPSEITARTHVAPGDEVDEQSVVIASYPGGLSTLQTRWGTFTDPWTHQPQPRCGFVVVGTEGTISSFDYAGSVTVQTHEHPEGRDIPVDVLDLADTNGVAHVIAGLESGGILTGPMSWSISRAGQRIVDSSIASAESGAPVILETADAAKTGAQ</sequence>
<gene>
    <name evidence="5" type="ORF">B5766_09515</name>
</gene>
<evidence type="ECO:0000259" key="4">
    <source>
        <dbReference type="Pfam" id="PF22725"/>
    </source>
</evidence>
<feature type="domain" description="Gfo/Idh/MocA-like oxidoreductase N-terminal" evidence="3">
    <location>
        <begin position="6"/>
        <end position="112"/>
    </location>
</feature>
<dbReference type="PANTHER" id="PTHR43818:SF11">
    <property type="entry name" value="BCDNA.GH03377"/>
    <property type="match status" value="1"/>
</dbReference>
<dbReference type="SUPFAM" id="SSF51735">
    <property type="entry name" value="NAD(P)-binding Rossmann-fold domains"/>
    <property type="match status" value="1"/>
</dbReference>
<dbReference type="GO" id="GO:0016491">
    <property type="term" value="F:oxidoreductase activity"/>
    <property type="evidence" value="ECO:0007669"/>
    <property type="project" value="UniProtKB-KW"/>
</dbReference>
<proteinExistence type="predicted"/>
<evidence type="ECO:0000313" key="5">
    <source>
        <dbReference type="EMBL" id="PDQ34835.1"/>
    </source>
</evidence>
<reference evidence="6" key="1">
    <citation type="submission" date="2017-03" db="EMBL/GenBank/DDBJ databases">
        <authorList>
            <person name="Lund M.B."/>
        </authorList>
    </citation>
    <scope>NUCLEOTIDE SEQUENCE [LARGE SCALE GENOMIC DNA]</scope>
</reference>
<dbReference type="PANTHER" id="PTHR43818">
    <property type="entry name" value="BCDNA.GH03377"/>
    <property type="match status" value="1"/>
</dbReference>
<keyword evidence="1" id="KW-0560">Oxidoreductase</keyword>
<evidence type="ECO:0000256" key="1">
    <source>
        <dbReference type="ARBA" id="ARBA00023002"/>
    </source>
</evidence>
<keyword evidence="2" id="KW-0520">NAD</keyword>
<comment type="caution">
    <text evidence="5">The sequence shown here is derived from an EMBL/GenBank/DDBJ whole genome shotgun (WGS) entry which is preliminary data.</text>
</comment>
<name>A0A2A6FPN7_9MICO</name>
<accession>A0A2A6FPN7</accession>
<dbReference type="GO" id="GO:0000166">
    <property type="term" value="F:nucleotide binding"/>
    <property type="evidence" value="ECO:0007669"/>
    <property type="project" value="InterPro"/>
</dbReference>
<dbReference type="AlphaFoldDB" id="A0A2A6FPN7"/>
<dbReference type="Pfam" id="PF22725">
    <property type="entry name" value="GFO_IDH_MocA_C3"/>
    <property type="match status" value="1"/>
</dbReference>
<evidence type="ECO:0000256" key="2">
    <source>
        <dbReference type="ARBA" id="ARBA00023027"/>
    </source>
</evidence>
<evidence type="ECO:0000259" key="3">
    <source>
        <dbReference type="Pfam" id="PF01408"/>
    </source>
</evidence>